<protein>
    <recommendedName>
        <fullName evidence="4">GATA transcription factor</fullName>
    </recommendedName>
</protein>
<reference evidence="2 3" key="1">
    <citation type="journal article" date="2021" name="Comput. Struct. Biotechnol. J.">
        <title>De novo genome assembly of the potent medicinal plant Rehmannia glutinosa using nanopore technology.</title>
        <authorList>
            <person name="Ma L."/>
            <person name="Dong C."/>
            <person name="Song C."/>
            <person name="Wang X."/>
            <person name="Zheng X."/>
            <person name="Niu Y."/>
            <person name="Chen S."/>
            <person name="Feng W."/>
        </authorList>
    </citation>
    <scope>NUCLEOTIDE SEQUENCE [LARGE SCALE GENOMIC DNA]</scope>
    <source>
        <strain evidence="2">DH-2019</strain>
    </source>
</reference>
<accession>A0ABR0XS76</accession>
<comment type="caution">
    <text evidence="2">The sequence shown here is derived from an EMBL/GenBank/DDBJ whole genome shotgun (WGS) entry which is preliminary data.</text>
</comment>
<organism evidence="2 3">
    <name type="scientific">Rehmannia glutinosa</name>
    <name type="common">Chinese foxglove</name>
    <dbReference type="NCBI Taxonomy" id="99300"/>
    <lineage>
        <taxon>Eukaryota</taxon>
        <taxon>Viridiplantae</taxon>
        <taxon>Streptophyta</taxon>
        <taxon>Embryophyta</taxon>
        <taxon>Tracheophyta</taxon>
        <taxon>Spermatophyta</taxon>
        <taxon>Magnoliopsida</taxon>
        <taxon>eudicotyledons</taxon>
        <taxon>Gunneridae</taxon>
        <taxon>Pentapetalae</taxon>
        <taxon>asterids</taxon>
        <taxon>lamiids</taxon>
        <taxon>Lamiales</taxon>
        <taxon>Orobanchaceae</taxon>
        <taxon>Rehmannieae</taxon>
        <taxon>Rehmannia</taxon>
    </lineage>
</organism>
<feature type="compositionally biased region" description="Basic residues" evidence="1">
    <location>
        <begin position="253"/>
        <end position="262"/>
    </location>
</feature>
<feature type="compositionally biased region" description="Polar residues" evidence="1">
    <location>
        <begin position="147"/>
        <end position="159"/>
    </location>
</feature>
<evidence type="ECO:0000313" key="2">
    <source>
        <dbReference type="EMBL" id="KAK6161881.1"/>
    </source>
</evidence>
<evidence type="ECO:0000256" key="1">
    <source>
        <dbReference type="SAM" id="MobiDB-lite"/>
    </source>
</evidence>
<evidence type="ECO:0000313" key="3">
    <source>
        <dbReference type="Proteomes" id="UP001318860"/>
    </source>
</evidence>
<dbReference type="EMBL" id="JABTTQ020000002">
    <property type="protein sequence ID" value="KAK6161881.1"/>
    <property type="molecule type" value="Genomic_DNA"/>
</dbReference>
<gene>
    <name evidence="2" type="ORF">DH2020_001722</name>
</gene>
<name>A0ABR0XS76_REHGL</name>
<dbReference type="Proteomes" id="UP001318860">
    <property type="component" value="Unassembled WGS sequence"/>
</dbReference>
<proteinExistence type="predicted"/>
<feature type="compositionally biased region" description="Basic residues" evidence="1">
    <location>
        <begin position="201"/>
        <end position="223"/>
    </location>
</feature>
<evidence type="ECO:0008006" key="4">
    <source>
        <dbReference type="Google" id="ProtNLM"/>
    </source>
</evidence>
<sequence>MANPEFFDESLYNAEFPTEMRLSDAKNSDHFIIEDLLDFPNDDGMVAADGGVEAAWTGGTSTDSSAATAVDNSCNSSFSTAEPHFPAADIGGPGGGQFASELCVPYDDMAELEWLSNFVDESFSSDDLQKLQLIQGMKARTNEVSETHQYQFQPETTRPGSMLIPSEMSVPAKARSKRSRAAPGTGHHAFSWCRPHQPPYHPRRTPPARSRRRRRRKRNRRRRAPPETAAARGGSASIALPTRPPSGGPGPWARRRCATRVG</sequence>
<feature type="region of interest" description="Disordered" evidence="1">
    <location>
        <begin position="145"/>
        <end position="262"/>
    </location>
</feature>
<keyword evidence="3" id="KW-1185">Reference proteome</keyword>